<protein>
    <submittedName>
        <fullName evidence="1">Uncharacterized protein</fullName>
    </submittedName>
</protein>
<organism evidence="1">
    <name type="scientific">uncultured Caudovirales phage</name>
    <dbReference type="NCBI Taxonomy" id="2100421"/>
    <lineage>
        <taxon>Viruses</taxon>
        <taxon>Duplodnaviria</taxon>
        <taxon>Heunggongvirae</taxon>
        <taxon>Uroviricota</taxon>
        <taxon>Caudoviricetes</taxon>
        <taxon>Peduoviridae</taxon>
        <taxon>Maltschvirus</taxon>
        <taxon>Maltschvirus maltsch</taxon>
    </lineage>
</organism>
<name>A0A6J5L7Q7_9CAUD</name>
<evidence type="ECO:0000313" key="1">
    <source>
        <dbReference type="EMBL" id="CAB4129393.1"/>
    </source>
</evidence>
<dbReference type="EMBL" id="LR796234">
    <property type="protein sequence ID" value="CAB4129393.1"/>
    <property type="molecule type" value="Genomic_DNA"/>
</dbReference>
<proteinExistence type="predicted"/>
<sequence>MMLSIRRRFYKGVMASTRRNHMKKYEVFFRYNAWEMRREFGRRPNPPMWRYKIRETLFKD</sequence>
<accession>A0A6J5L7Q7</accession>
<reference evidence="1" key="1">
    <citation type="submission" date="2020-04" db="EMBL/GenBank/DDBJ databases">
        <authorList>
            <person name="Chiriac C."/>
            <person name="Salcher M."/>
            <person name="Ghai R."/>
            <person name="Kavagutti S V."/>
        </authorList>
    </citation>
    <scope>NUCLEOTIDE SEQUENCE</scope>
</reference>
<gene>
    <name evidence="1" type="ORF">UFOVP118_33</name>
</gene>